<keyword evidence="2" id="KW-1185">Reference proteome</keyword>
<evidence type="ECO:0000313" key="1">
    <source>
        <dbReference type="EMBL" id="VTJ54403.1"/>
    </source>
</evidence>
<evidence type="ECO:0000313" key="2">
    <source>
        <dbReference type="Proteomes" id="UP000335636"/>
    </source>
</evidence>
<name>A0A5E4AAS5_MARMO</name>
<dbReference type="EMBL" id="CABDUW010000037">
    <property type="protein sequence ID" value="VTJ54403.1"/>
    <property type="molecule type" value="Genomic_DNA"/>
</dbReference>
<proteinExistence type="predicted"/>
<accession>A0A5E4AAS5</accession>
<protein>
    <submittedName>
        <fullName evidence="1">Uncharacterized protein</fullName>
    </submittedName>
</protein>
<feature type="non-terminal residue" evidence="1">
    <location>
        <position position="76"/>
    </location>
</feature>
<gene>
    <name evidence="1" type="ORF">MONAX_5E009066</name>
</gene>
<sequence>MPEHKEDLAVKCPLLDPPRSNASRVCRAQSAAFTSSLNRWLLQHFSGTGLAWPCWGKAVPVDEAYLVSARLLRAHP</sequence>
<reference evidence="1" key="1">
    <citation type="submission" date="2019-04" db="EMBL/GenBank/DDBJ databases">
        <authorList>
            <person name="Alioto T."/>
            <person name="Alioto T."/>
        </authorList>
    </citation>
    <scope>NUCLEOTIDE SEQUENCE [LARGE SCALE GENOMIC DNA]</scope>
</reference>
<dbReference type="Proteomes" id="UP000335636">
    <property type="component" value="Unassembled WGS sequence"/>
</dbReference>
<organism evidence="1 2">
    <name type="scientific">Marmota monax</name>
    <name type="common">Woodchuck</name>
    <dbReference type="NCBI Taxonomy" id="9995"/>
    <lineage>
        <taxon>Eukaryota</taxon>
        <taxon>Metazoa</taxon>
        <taxon>Chordata</taxon>
        <taxon>Craniata</taxon>
        <taxon>Vertebrata</taxon>
        <taxon>Euteleostomi</taxon>
        <taxon>Mammalia</taxon>
        <taxon>Eutheria</taxon>
        <taxon>Euarchontoglires</taxon>
        <taxon>Glires</taxon>
        <taxon>Rodentia</taxon>
        <taxon>Sciuromorpha</taxon>
        <taxon>Sciuridae</taxon>
        <taxon>Xerinae</taxon>
        <taxon>Marmotini</taxon>
        <taxon>Marmota</taxon>
    </lineage>
</organism>
<dbReference type="AlphaFoldDB" id="A0A5E4AAS5"/>
<comment type="caution">
    <text evidence="1">The sequence shown here is derived from an EMBL/GenBank/DDBJ whole genome shotgun (WGS) entry which is preliminary data.</text>
</comment>